<protein>
    <recommendedName>
        <fullName evidence="5 9">Alpha-acetolactate decarboxylase</fullName>
        <ecNumber evidence="4 9">4.1.1.5</ecNumber>
    </recommendedName>
</protein>
<comment type="pathway">
    <text evidence="2 9">Polyol metabolism; (R,R)-butane-2,3-diol biosynthesis; (R,R)-butane-2,3-diol from pyruvate: step 2/3.</text>
</comment>
<evidence type="ECO:0000256" key="8">
    <source>
        <dbReference type="ARBA" id="ARBA00023239"/>
    </source>
</evidence>
<evidence type="ECO:0000256" key="1">
    <source>
        <dbReference type="ARBA" id="ARBA00001784"/>
    </source>
</evidence>
<dbReference type="Gene3D" id="3.30.1330.80">
    <property type="entry name" value="Hypothetical protein, similar to alpha- acetolactate decarboxylase, domain 2"/>
    <property type="match status" value="2"/>
</dbReference>
<dbReference type="GO" id="GO:0047605">
    <property type="term" value="F:acetolactate decarboxylase activity"/>
    <property type="evidence" value="ECO:0007669"/>
    <property type="project" value="UniProtKB-UniRule"/>
</dbReference>
<accession>A0A2M9C068</accession>
<comment type="caution">
    <text evidence="10">The sequence shown here is derived from an EMBL/GenBank/DDBJ whole genome shotgun (WGS) entry which is preliminary data.</text>
</comment>
<dbReference type="Pfam" id="PF03306">
    <property type="entry name" value="AAL_decarboxy"/>
    <property type="match status" value="1"/>
</dbReference>
<evidence type="ECO:0000256" key="7">
    <source>
        <dbReference type="ARBA" id="ARBA00023061"/>
    </source>
</evidence>
<evidence type="ECO:0000256" key="3">
    <source>
        <dbReference type="ARBA" id="ARBA00007106"/>
    </source>
</evidence>
<dbReference type="CDD" id="cd17299">
    <property type="entry name" value="acetolactate_decarboxylase"/>
    <property type="match status" value="1"/>
</dbReference>
<keyword evidence="11" id="KW-1185">Reference proteome</keyword>
<dbReference type="UniPathway" id="UPA00626">
    <property type="reaction ID" value="UER00678"/>
</dbReference>
<dbReference type="SUPFAM" id="SSF117856">
    <property type="entry name" value="AF0104/ALDC/Ptd012-like"/>
    <property type="match status" value="1"/>
</dbReference>
<dbReference type="AlphaFoldDB" id="A0A2M9C068"/>
<evidence type="ECO:0000256" key="2">
    <source>
        <dbReference type="ARBA" id="ARBA00005170"/>
    </source>
</evidence>
<dbReference type="PANTHER" id="PTHR35524">
    <property type="entry name" value="ALPHA-ACETOLACTATE DECARBOXYLASE"/>
    <property type="match status" value="1"/>
</dbReference>
<proteinExistence type="inferred from homology"/>
<evidence type="ECO:0000256" key="9">
    <source>
        <dbReference type="PIRNR" id="PIRNR001332"/>
    </source>
</evidence>
<evidence type="ECO:0000313" key="10">
    <source>
        <dbReference type="EMBL" id="PJJ63725.1"/>
    </source>
</evidence>
<dbReference type="GO" id="GO:0045151">
    <property type="term" value="P:acetoin biosynthetic process"/>
    <property type="evidence" value="ECO:0007669"/>
    <property type="project" value="UniProtKB-UniRule"/>
</dbReference>
<dbReference type="InterPro" id="IPR005128">
    <property type="entry name" value="Acetolactate_a_deCO2ase"/>
</dbReference>
<dbReference type="RefSeq" id="WP_100344188.1">
    <property type="nucleotide sequence ID" value="NZ_PGFB01000002.1"/>
</dbReference>
<keyword evidence="7 9" id="KW-0005">Acetoin biosynthesis</keyword>
<dbReference type="NCBIfam" id="TIGR01252">
    <property type="entry name" value="acetolac_decarb"/>
    <property type="match status" value="1"/>
</dbReference>
<comment type="catalytic activity">
    <reaction evidence="1 9">
        <text>(2S)-2-acetolactate + H(+) = (R)-acetoin + CO2</text>
        <dbReference type="Rhea" id="RHEA:21580"/>
        <dbReference type="ChEBI" id="CHEBI:15378"/>
        <dbReference type="ChEBI" id="CHEBI:15686"/>
        <dbReference type="ChEBI" id="CHEBI:16526"/>
        <dbReference type="ChEBI" id="CHEBI:58476"/>
        <dbReference type="EC" id="4.1.1.5"/>
    </reaction>
</comment>
<reference evidence="10 11" key="1">
    <citation type="submission" date="2017-11" db="EMBL/GenBank/DDBJ databases">
        <title>Genomic Encyclopedia of Archaeal and Bacterial Type Strains, Phase II (KMG-II): From Individual Species to Whole Genera.</title>
        <authorList>
            <person name="Goeker M."/>
        </authorList>
    </citation>
    <scope>NUCLEOTIDE SEQUENCE [LARGE SCALE GENOMIC DNA]</scope>
    <source>
        <strain evidence="10 11">DSM 25625</strain>
    </source>
</reference>
<evidence type="ECO:0000256" key="6">
    <source>
        <dbReference type="ARBA" id="ARBA00022793"/>
    </source>
</evidence>
<evidence type="ECO:0000256" key="5">
    <source>
        <dbReference type="ARBA" id="ARBA00020164"/>
    </source>
</evidence>
<keyword evidence="6 9" id="KW-0210">Decarboxylase</keyword>
<dbReference type="EMBL" id="PGFB01000002">
    <property type="protein sequence ID" value="PJJ63725.1"/>
    <property type="molecule type" value="Genomic_DNA"/>
</dbReference>
<dbReference type="OrthoDB" id="8612680at2"/>
<dbReference type="PIRSF" id="PIRSF001332">
    <property type="entry name" value="Acetolac_decarb"/>
    <property type="match status" value="1"/>
</dbReference>
<dbReference type="PANTHER" id="PTHR35524:SF1">
    <property type="entry name" value="ALPHA-ACETOLACTATE DECARBOXYLASE"/>
    <property type="match status" value="1"/>
</dbReference>
<organism evidence="10 11">
    <name type="scientific">Compostimonas suwonensis</name>
    <dbReference type="NCBI Taxonomy" id="1048394"/>
    <lineage>
        <taxon>Bacteria</taxon>
        <taxon>Bacillati</taxon>
        <taxon>Actinomycetota</taxon>
        <taxon>Actinomycetes</taxon>
        <taxon>Micrococcales</taxon>
        <taxon>Microbacteriaceae</taxon>
        <taxon>Compostimonas</taxon>
    </lineage>
</organism>
<gene>
    <name evidence="10" type="ORF">CLV54_1398</name>
</gene>
<dbReference type="EC" id="4.1.1.5" evidence="4 9"/>
<dbReference type="Proteomes" id="UP000230161">
    <property type="component" value="Unassembled WGS sequence"/>
</dbReference>
<name>A0A2M9C068_9MICO</name>
<keyword evidence="8 9" id="KW-0456">Lyase</keyword>
<evidence type="ECO:0000256" key="4">
    <source>
        <dbReference type="ARBA" id="ARBA00013204"/>
    </source>
</evidence>
<evidence type="ECO:0000313" key="11">
    <source>
        <dbReference type="Proteomes" id="UP000230161"/>
    </source>
</evidence>
<comment type="similarity">
    <text evidence="3 9">Belongs to the alpha-acetolactate decarboxylase family.</text>
</comment>
<sequence length="264" mass="28793">MTTHDSFLGWARNILAHRHGGSGIHHDAERAHTVYQTSTMSALVDGIYDGDVSVAELLGHGDFGVGTFNHLDGEMVVLDGVCHHLRSDGSAHVADDTELTPFAVVTWFGAEQTFAVTEPTSKAQLVEWIDRTIVSENLFYAVRVTGSFARVHTRTAVEQHRPYPRLSEAAAGQEEMVFTEVTGTLAGFRTPDYEQGISVAGYHLHFLDSGRHRGGHMLDFVLDHGEVAICASSDLHLSLPRSGAFLHGDLAPHDLDAQIERSEG</sequence>